<gene>
    <name evidence="2" type="ordered locus">Varpa_1995</name>
</gene>
<evidence type="ECO:0000256" key="1">
    <source>
        <dbReference type="SAM" id="MobiDB-lite"/>
    </source>
</evidence>
<evidence type="ECO:0000313" key="3">
    <source>
        <dbReference type="Proteomes" id="UP000008917"/>
    </source>
</evidence>
<dbReference type="eggNOG" id="COG3756">
    <property type="taxonomic scope" value="Bacteria"/>
</dbReference>
<reference evidence="3" key="1">
    <citation type="submission" date="2010-12" db="EMBL/GenBank/DDBJ databases">
        <title>Complete sequence of Variovorax paradoxus EPS.</title>
        <authorList>
            <consortium name="US DOE Joint Genome Institute"/>
            <person name="Lucas S."/>
            <person name="Copeland A."/>
            <person name="Lapidus A."/>
            <person name="Cheng J.-F."/>
            <person name="Goodwin L."/>
            <person name="Pitluck S."/>
            <person name="Teshima H."/>
            <person name="Detter J.C."/>
            <person name="Han C."/>
            <person name="Tapia R."/>
            <person name="Land M."/>
            <person name="Hauser L."/>
            <person name="Kyrpides N."/>
            <person name="Ivanova N."/>
            <person name="Ovchinnikova G."/>
            <person name="Orwin P."/>
            <person name="Han J.-I.G."/>
            <person name="Woyke T."/>
        </authorList>
    </citation>
    <scope>NUCLEOTIDE SEQUENCE [LARGE SCALE GENOMIC DNA]</scope>
    <source>
        <strain evidence="3">EPS</strain>
    </source>
</reference>
<dbReference type="OrthoDB" id="8902819at2"/>
<dbReference type="HOGENOM" id="CLU_876998_0_0_4"/>
<proteinExistence type="predicted"/>
<name>E6V9R5_VARPE</name>
<evidence type="ECO:0008006" key="4">
    <source>
        <dbReference type="Google" id="ProtNLM"/>
    </source>
</evidence>
<dbReference type="STRING" id="595537.Varpa_1995"/>
<feature type="region of interest" description="Disordered" evidence="1">
    <location>
        <begin position="115"/>
        <end position="186"/>
    </location>
</feature>
<dbReference type="KEGG" id="vpe:Varpa_1995"/>
<organism evidence="2 3">
    <name type="scientific">Variovorax paradoxus (strain EPS)</name>
    <dbReference type="NCBI Taxonomy" id="595537"/>
    <lineage>
        <taxon>Bacteria</taxon>
        <taxon>Pseudomonadati</taxon>
        <taxon>Pseudomonadota</taxon>
        <taxon>Betaproteobacteria</taxon>
        <taxon>Burkholderiales</taxon>
        <taxon>Comamonadaceae</taxon>
        <taxon>Variovorax</taxon>
    </lineage>
</organism>
<dbReference type="AlphaFoldDB" id="E6V9R5"/>
<feature type="compositionally biased region" description="Basic and acidic residues" evidence="1">
    <location>
        <begin position="115"/>
        <end position="151"/>
    </location>
</feature>
<dbReference type="RefSeq" id="WP_013540441.1">
    <property type="nucleotide sequence ID" value="NC_014931.1"/>
</dbReference>
<evidence type="ECO:0000313" key="2">
    <source>
        <dbReference type="EMBL" id="ADU36203.1"/>
    </source>
</evidence>
<dbReference type="Proteomes" id="UP000008917">
    <property type="component" value="Chromosome"/>
</dbReference>
<accession>E6V9R5</accession>
<sequence>MTRPVPYPADTRAKGWRFELDHERIEQSDTWALAPADVKPWLLMLWLSAWRQEPCGSLPNEDELIAVRIGMPMKTFAKVRSKLMRGWWEASDGRLYHDTVTKRVLEMLAAREAERRRKAEYRQRKEAERTGLSHGTDDGHQQDDTRSDTGRDGTGTGTGTSTGKEENHHHARTTAGSVGVDGQSPTKAGEVCRAIKARKVADVNPSNPELVALIAKGVPVETFEAAADICAKATPPKGFAYLLGIVKRQLGEAAQIASGVGMPEKPWDENRSTIEAKGEELCLGRWNEHDLSVSRETFPQYTARIRRAVEQRQGVPA</sequence>
<reference evidence="2 3" key="2">
    <citation type="journal article" date="2013" name="Genome Announc.">
        <title>Genome of the Root-Associated Plant Growth-Promoting Bacterium Variovorax paradoxus Strain EPS.</title>
        <authorList>
            <person name="Han J.I."/>
            <person name="Spain J.C."/>
            <person name="Leadbetter J.R."/>
            <person name="Ovchinnikova G."/>
            <person name="Goodwin L.A."/>
            <person name="Han C.S."/>
            <person name="Woyke T."/>
            <person name="Davenport K.W."/>
            <person name="Orwin P.M."/>
        </authorList>
    </citation>
    <scope>NUCLEOTIDE SEQUENCE [LARGE SCALE GENOMIC DNA]</scope>
    <source>
        <strain evidence="2 3">EPS</strain>
    </source>
</reference>
<protein>
    <recommendedName>
        <fullName evidence="4">DUF1376 domain-containing protein</fullName>
    </recommendedName>
</protein>
<dbReference type="EMBL" id="CP002417">
    <property type="protein sequence ID" value="ADU36203.1"/>
    <property type="molecule type" value="Genomic_DNA"/>
</dbReference>